<dbReference type="AlphaFoldDB" id="A0A6M1S2J2"/>
<organism evidence="1 2">
    <name type="scientific">Limisphaera ngatamarikiensis</name>
    <dbReference type="NCBI Taxonomy" id="1324935"/>
    <lineage>
        <taxon>Bacteria</taxon>
        <taxon>Pseudomonadati</taxon>
        <taxon>Verrucomicrobiota</taxon>
        <taxon>Verrucomicrobiia</taxon>
        <taxon>Limisphaerales</taxon>
        <taxon>Limisphaeraceae</taxon>
        <taxon>Limisphaera</taxon>
    </lineage>
</organism>
<dbReference type="PANTHER" id="PTHR34547:SF1">
    <property type="entry name" value="YACP-LIKE NYN DOMAIN PROTEIN"/>
    <property type="match status" value="1"/>
</dbReference>
<dbReference type="RefSeq" id="WP_165107608.1">
    <property type="nucleotide sequence ID" value="NZ_JAAKYA010000053.1"/>
</dbReference>
<proteinExistence type="predicted"/>
<accession>A0A6M1S2J2</accession>
<dbReference type="Proteomes" id="UP000477311">
    <property type="component" value="Unassembled WGS sequence"/>
</dbReference>
<dbReference type="EMBL" id="JAAKYA010000053">
    <property type="protein sequence ID" value="NGO39540.1"/>
    <property type="molecule type" value="Genomic_DNA"/>
</dbReference>
<dbReference type="InterPro" id="IPR010298">
    <property type="entry name" value="YacP-like"/>
</dbReference>
<keyword evidence="2" id="KW-1185">Reference proteome</keyword>
<comment type="caution">
    <text evidence="1">The sequence shown here is derived from an EMBL/GenBank/DDBJ whole genome shotgun (WGS) entry which is preliminary data.</text>
</comment>
<sequence length="155" mass="17731">MSPVRILIDGYSLLHQWPELAPGSPRHSARARDALIQVLTRYQDATGTPVTVFFDARNRRGPAPPRDPAAIEVLYSEPGQTADALIERAAARLVAWGEVLVVTEDVAERQTVEAFGAWTWSCQEFIRHLRSTLEEQRTRLEQLNRRDQARFRNRR</sequence>
<dbReference type="PANTHER" id="PTHR34547">
    <property type="entry name" value="YACP-LIKE NYN DOMAIN PROTEIN"/>
    <property type="match status" value="1"/>
</dbReference>
<evidence type="ECO:0000313" key="2">
    <source>
        <dbReference type="Proteomes" id="UP000477311"/>
    </source>
</evidence>
<evidence type="ECO:0008006" key="3">
    <source>
        <dbReference type="Google" id="ProtNLM"/>
    </source>
</evidence>
<dbReference type="Pfam" id="PF05991">
    <property type="entry name" value="NYN_YacP"/>
    <property type="match status" value="1"/>
</dbReference>
<evidence type="ECO:0000313" key="1">
    <source>
        <dbReference type="EMBL" id="NGO39540.1"/>
    </source>
</evidence>
<reference evidence="1 2" key="1">
    <citation type="submission" date="2020-02" db="EMBL/GenBank/DDBJ databases">
        <title>Draft genome sequence of Limisphaera ngatamarikiensis NGM72.4T, a thermophilic Verrucomicrobia grouped in subdivision 3.</title>
        <authorList>
            <person name="Carere C.R."/>
            <person name="Steen J."/>
            <person name="Hugenholtz P."/>
            <person name="Stott M.B."/>
        </authorList>
    </citation>
    <scope>NUCLEOTIDE SEQUENCE [LARGE SCALE GENOMIC DNA]</scope>
    <source>
        <strain evidence="1 2">NGM72.4</strain>
    </source>
</reference>
<protein>
    <recommendedName>
        <fullName evidence="3">NYN domain-containing protein</fullName>
    </recommendedName>
</protein>
<gene>
    <name evidence="1" type="ORF">G4L39_09045</name>
</gene>
<name>A0A6M1S2J2_9BACT</name>